<feature type="domain" description="Glycosyl transferase family 1" evidence="1">
    <location>
        <begin position="221"/>
        <end position="375"/>
    </location>
</feature>
<dbReference type="AlphaFoldDB" id="A0A7D5H8S8"/>
<evidence type="ECO:0000313" key="3">
    <source>
        <dbReference type="EMBL" id="QKZ07103.1"/>
    </source>
</evidence>
<dbReference type="GO" id="GO:0016757">
    <property type="term" value="F:glycosyltransferase activity"/>
    <property type="evidence" value="ECO:0007669"/>
    <property type="project" value="InterPro"/>
</dbReference>
<dbReference type="Proteomes" id="UP000509568">
    <property type="component" value="Chromosome"/>
</dbReference>
<keyword evidence="3" id="KW-0808">Transferase</keyword>
<dbReference type="Gene3D" id="3.40.50.2000">
    <property type="entry name" value="Glycogen Phosphorylase B"/>
    <property type="match status" value="2"/>
</dbReference>
<name>A0A7D5H8S8_9PSED</name>
<dbReference type="EMBL" id="CP056030">
    <property type="protein sequence ID" value="QKZ07103.1"/>
    <property type="molecule type" value="Genomic_DNA"/>
</dbReference>
<reference evidence="3 4" key="1">
    <citation type="submission" date="2020-06" db="EMBL/GenBank/DDBJ databases">
        <title>Pseudomonas eucalypticola sp. nov., an endophyte of Eucalyptus dunnii leaves with biocontrol ability of eucalyptus leaf blight.</title>
        <authorList>
            <person name="Liu Y."/>
            <person name="Song Z."/>
            <person name="Zeng H."/>
            <person name="Lu M."/>
            <person name="Wang X."/>
            <person name="Lian X."/>
            <person name="Zhang Q."/>
        </authorList>
    </citation>
    <scope>NUCLEOTIDE SEQUENCE [LARGE SCALE GENOMIC DNA]</scope>
    <source>
        <strain evidence="3 4">NP-1</strain>
    </source>
</reference>
<proteinExistence type="predicted"/>
<dbReference type="Pfam" id="PF13579">
    <property type="entry name" value="Glyco_trans_4_4"/>
    <property type="match status" value="1"/>
</dbReference>
<keyword evidence="4" id="KW-1185">Reference proteome</keyword>
<dbReference type="GO" id="GO:1901135">
    <property type="term" value="P:carbohydrate derivative metabolic process"/>
    <property type="evidence" value="ECO:0007669"/>
    <property type="project" value="UniProtKB-ARBA"/>
</dbReference>
<gene>
    <name evidence="3" type="ORF">HWQ56_26340</name>
</gene>
<dbReference type="CDD" id="cd03823">
    <property type="entry name" value="GT4_ExpE7-like"/>
    <property type="match status" value="1"/>
</dbReference>
<dbReference type="PANTHER" id="PTHR12526">
    <property type="entry name" value="GLYCOSYLTRANSFERASE"/>
    <property type="match status" value="1"/>
</dbReference>
<dbReference type="KEGG" id="pez:HWQ56_26340"/>
<evidence type="ECO:0000259" key="2">
    <source>
        <dbReference type="Pfam" id="PF13579"/>
    </source>
</evidence>
<feature type="domain" description="Glycosyltransferase subfamily 4-like N-terminal" evidence="2">
    <location>
        <begin position="16"/>
        <end position="205"/>
    </location>
</feature>
<accession>A0A7D5H8S8</accession>
<dbReference type="InterPro" id="IPR028098">
    <property type="entry name" value="Glyco_trans_4-like_N"/>
</dbReference>
<evidence type="ECO:0000259" key="1">
    <source>
        <dbReference type="Pfam" id="PF00534"/>
    </source>
</evidence>
<dbReference type="Pfam" id="PF00534">
    <property type="entry name" value="Glycos_transf_1"/>
    <property type="match status" value="1"/>
</dbReference>
<dbReference type="SUPFAM" id="SSF53756">
    <property type="entry name" value="UDP-Glycosyltransferase/glycogen phosphorylase"/>
    <property type="match status" value="1"/>
</dbReference>
<protein>
    <submittedName>
        <fullName evidence="3">Glycosyltransferase family 4 protein</fullName>
    </submittedName>
</protein>
<dbReference type="InterPro" id="IPR001296">
    <property type="entry name" value="Glyco_trans_1"/>
</dbReference>
<organism evidence="3 4">
    <name type="scientific">Pseudomonas eucalypticola</name>
    <dbReference type="NCBI Taxonomy" id="2599595"/>
    <lineage>
        <taxon>Bacteria</taxon>
        <taxon>Pseudomonadati</taxon>
        <taxon>Pseudomonadota</taxon>
        <taxon>Gammaproteobacteria</taxon>
        <taxon>Pseudomonadales</taxon>
        <taxon>Pseudomonadaceae</taxon>
        <taxon>Pseudomonas</taxon>
    </lineage>
</organism>
<sequence>MNVLFLSSLYAPNIGGGAEIVLQRTVEGLHQRGMNVCVLTTGAEPGLVEDQVKGVKVYRAGLLNTYWHFSDQRPNALARLSWHVRDRYNMGMRAYVRQVMRMENIGLVVCHNLGGWSVAVWDEISKAGVPIVQVLHDMYLLCPGSLMFKKRQCCGGPCTLCSTLRQGHAERSAQVDAVVGVSHFLLDRLQNARFFRNASAHVIYNASPKVEEVQRPHPQGRLADSEPLRFGYLGTLSDHKGVRWMIEQFKRLPFNATLQIAGRGQQDYEREIRQLAEADENIHFVGYQSPESFYRQIDVALVPSLWNEPFGMVAVEACAHSVPVIASHRGGLPEIIREGINGLLCDPDEPESLALAMLRLYRQPELRRQLAAQARASVAPLLDMDRMLDGYQQLFSQVYQNKGTFHESQPASEPL</sequence>
<evidence type="ECO:0000313" key="4">
    <source>
        <dbReference type="Proteomes" id="UP000509568"/>
    </source>
</evidence>
<dbReference type="RefSeq" id="WP_176572105.1">
    <property type="nucleotide sequence ID" value="NZ_CP056030.1"/>
</dbReference>